<evidence type="ECO:0000313" key="2">
    <source>
        <dbReference type="Proteomes" id="UP000663088"/>
    </source>
</evidence>
<name>A0ABX7PVY6_9BACT</name>
<sequence>MGNPGDGNELYKRVLLYARLSCMEENRAIKSFEEAIASPPVKNAEEIFDQFRFFYLKLTDQRSFLSHWVRRQLVLFFDQKLPVSLFNNSFEKPLLEALLPIKRKSMVSSLRLEHERFFKRLGFLRRKKNNHREFS</sequence>
<accession>A0ABX7PVY6</accession>
<evidence type="ECO:0000313" key="1">
    <source>
        <dbReference type="EMBL" id="QSR87170.1"/>
    </source>
</evidence>
<gene>
    <name evidence="1" type="ORF">EM20IM_02175</name>
</gene>
<organism evidence="1 2">
    <name type="scientific">Candidatus Methylacidiphilum infernorum</name>
    <dbReference type="NCBI Taxonomy" id="511746"/>
    <lineage>
        <taxon>Bacteria</taxon>
        <taxon>Pseudomonadati</taxon>
        <taxon>Verrucomicrobiota</taxon>
        <taxon>Methylacidiphilae</taxon>
        <taxon>Methylacidiphilales</taxon>
        <taxon>Methylacidiphilaceae</taxon>
        <taxon>Methylacidiphilum (ex Ratnadevi et al. 2023)</taxon>
    </lineage>
</organism>
<dbReference type="RefSeq" id="WP_206847620.1">
    <property type="nucleotide sequence ID" value="NZ_CP065956.1"/>
</dbReference>
<reference evidence="1 2" key="1">
    <citation type="submission" date="2020-12" db="EMBL/GenBank/DDBJ databases">
        <authorList>
            <person name="Awala S.I."/>
            <person name="Gwak J.-H."/>
            <person name="Kim S.-J."/>
            <person name="Rhee S.-K."/>
        </authorList>
    </citation>
    <scope>NUCLEOTIDE SEQUENCE [LARGE SCALE GENOMIC DNA]</scope>
    <source>
        <strain evidence="1 2">IT5</strain>
    </source>
</reference>
<dbReference type="Proteomes" id="UP000663088">
    <property type="component" value="Chromosome"/>
</dbReference>
<proteinExistence type="predicted"/>
<protein>
    <submittedName>
        <fullName evidence="1">Uncharacterized protein</fullName>
    </submittedName>
</protein>
<keyword evidence="2" id="KW-1185">Reference proteome</keyword>
<dbReference type="EMBL" id="CP065956">
    <property type="protein sequence ID" value="QSR87170.1"/>
    <property type="molecule type" value="Genomic_DNA"/>
</dbReference>